<evidence type="ECO:0000256" key="1">
    <source>
        <dbReference type="SAM" id="Phobius"/>
    </source>
</evidence>
<dbReference type="AlphaFoldDB" id="H2Y341"/>
<evidence type="ECO:0000313" key="3">
    <source>
        <dbReference type="Proteomes" id="UP000008144"/>
    </source>
</evidence>
<keyword evidence="3" id="KW-1185">Reference proteome</keyword>
<dbReference type="Ensembl" id="ENSCINT00000030924.1">
    <property type="protein sequence ID" value="ENSCINP00000036326.1"/>
    <property type="gene ID" value="ENSCING00000024689.1"/>
</dbReference>
<sequence>SLYFLFPVTFIVVCYILWSVVINYTHNFVNGLPAYYFCGEILSPINFWGKILFGIKPLTSRSNKYTRN</sequence>
<keyword evidence="1" id="KW-0812">Transmembrane</keyword>
<feature type="transmembrane region" description="Helical" evidence="1">
    <location>
        <begin position="6"/>
        <end position="25"/>
    </location>
</feature>
<proteinExistence type="predicted"/>
<evidence type="ECO:0000313" key="2">
    <source>
        <dbReference type="Ensembl" id="ENSCINP00000036326.1"/>
    </source>
</evidence>
<keyword evidence="1" id="KW-0472">Membrane</keyword>
<reference evidence="2" key="4">
    <citation type="submission" date="2025-09" db="UniProtKB">
        <authorList>
            <consortium name="Ensembl"/>
        </authorList>
    </citation>
    <scope>IDENTIFICATION</scope>
</reference>
<dbReference type="InParanoid" id="H2Y341"/>
<reference evidence="3" key="1">
    <citation type="journal article" date="2002" name="Science">
        <title>The draft genome of Ciona intestinalis: insights into chordate and vertebrate origins.</title>
        <authorList>
            <person name="Dehal P."/>
            <person name="Satou Y."/>
            <person name="Campbell R.K."/>
            <person name="Chapman J."/>
            <person name="Degnan B."/>
            <person name="De Tomaso A."/>
            <person name="Davidson B."/>
            <person name="Di Gregorio A."/>
            <person name="Gelpke M."/>
            <person name="Goodstein D.M."/>
            <person name="Harafuji N."/>
            <person name="Hastings K.E."/>
            <person name="Ho I."/>
            <person name="Hotta K."/>
            <person name="Huang W."/>
            <person name="Kawashima T."/>
            <person name="Lemaire P."/>
            <person name="Martinez D."/>
            <person name="Meinertzhagen I.A."/>
            <person name="Necula S."/>
            <person name="Nonaka M."/>
            <person name="Putnam N."/>
            <person name="Rash S."/>
            <person name="Saiga H."/>
            <person name="Satake M."/>
            <person name="Terry A."/>
            <person name="Yamada L."/>
            <person name="Wang H.G."/>
            <person name="Awazu S."/>
            <person name="Azumi K."/>
            <person name="Boore J."/>
            <person name="Branno M."/>
            <person name="Chin-Bow S."/>
            <person name="DeSantis R."/>
            <person name="Doyle S."/>
            <person name="Francino P."/>
            <person name="Keys D.N."/>
            <person name="Haga S."/>
            <person name="Hayashi H."/>
            <person name="Hino K."/>
            <person name="Imai K.S."/>
            <person name="Inaba K."/>
            <person name="Kano S."/>
            <person name="Kobayashi K."/>
            <person name="Kobayashi M."/>
            <person name="Lee B.I."/>
            <person name="Makabe K.W."/>
            <person name="Manohar C."/>
            <person name="Matassi G."/>
            <person name="Medina M."/>
            <person name="Mochizuki Y."/>
            <person name="Mount S."/>
            <person name="Morishita T."/>
            <person name="Miura S."/>
            <person name="Nakayama A."/>
            <person name="Nishizaka S."/>
            <person name="Nomoto H."/>
            <person name="Ohta F."/>
            <person name="Oishi K."/>
            <person name="Rigoutsos I."/>
            <person name="Sano M."/>
            <person name="Sasaki A."/>
            <person name="Sasakura Y."/>
            <person name="Shoguchi E."/>
            <person name="Shin-i T."/>
            <person name="Spagnuolo A."/>
            <person name="Stainier D."/>
            <person name="Suzuki M.M."/>
            <person name="Tassy O."/>
            <person name="Takatori N."/>
            <person name="Tokuoka M."/>
            <person name="Yagi K."/>
            <person name="Yoshizaki F."/>
            <person name="Wada S."/>
            <person name="Zhang C."/>
            <person name="Hyatt P.D."/>
            <person name="Larimer F."/>
            <person name="Detter C."/>
            <person name="Doggett N."/>
            <person name="Glavina T."/>
            <person name="Hawkins T."/>
            <person name="Richardson P."/>
            <person name="Lucas S."/>
            <person name="Kohara Y."/>
            <person name="Levine M."/>
            <person name="Satoh N."/>
            <person name="Rokhsar D.S."/>
        </authorList>
    </citation>
    <scope>NUCLEOTIDE SEQUENCE [LARGE SCALE GENOMIC DNA]</scope>
</reference>
<reference evidence="2" key="2">
    <citation type="journal article" date="2008" name="Genome Biol.">
        <title>Improved genome assembly and evidence-based global gene model set for the chordate Ciona intestinalis: new insight into intron and operon populations.</title>
        <authorList>
            <person name="Satou Y."/>
            <person name="Mineta K."/>
            <person name="Ogasawara M."/>
            <person name="Sasakura Y."/>
            <person name="Shoguchi E."/>
            <person name="Ueno K."/>
            <person name="Yamada L."/>
            <person name="Matsumoto J."/>
            <person name="Wasserscheid J."/>
            <person name="Dewar K."/>
            <person name="Wiley G.B."/>
            <person name="Macmil S.L."/>
            <person name="Roe B.A."/>
            <person name="Zeller R.W."/>
            <person name="Hastings K.E."/>
            <person name="Lemaire P."/>
            <person name="Lindquist E."/>
            <person name="Endo T."/>
            <person name="Hotta K."/>
            <person name="Inaba K."/>
        </authorList>
    </citation>
    <scope>NUCLEOTIDE SEQUENCE [LARGE SCALE GENOMIC DNA]</scope>
    <source>
        <strain evidence="2">wild type</strain>
    </source>
</reference>
<keyword evidence="1" id="KW-1133">Transmembrane helix</keyword>
<dbReference type="Proteomes" id="UP000008144">
    <property type="component" value="Chromosome 9"/>
</dbReference>
<dbReference type="EMBL" id="EAAA01002902">
    <property type="status" value="NOT_ANNOTATED_CDS"/>
    <property type="molecule type" value="Genomic_DNA"/>
</dbReference>
<dbReference type="HOGENOM" id="CLU_2800519_0_0_1"/>
<accession>H2Y341</accession>
<name>H2Y341_CIOIN</name>
<reference evidence="2" key="3">
    <citation type="submission" date="2025-08" db="UniProtKB">
        <authorList>
            <consortium name="Ensembl"/>
        </authorList>
    </citation>
    <scope>IDENTIFICATION</scope>
</reference>
<protein>
    <submittedName>
        <fullName evidence="2">Uncharacterized protein</fullName>
    </submittedName>
</protein>
<organism evidence="2 3">
    <name type="scientific">Ciona intestinalis</name>
    <name type="common">Transparent sea squirt</name>
    <name type="synonym">Ascidia intestinalis</name>
    <dbReference type="NCBI Taxonomy" id="7719"/>
    <lineage>
        <taxon>Eukaryota</taxon>
        <taxon>Metazoa</taxon>
        <taxon>Chordata</taxon>
        <taxon>Tunicata</taxon>
        <taxon>Ascidiacea</taxon>
        <taxon>Phlebobranchia</taxon>
        <taxon>Cionidae</taxon>
        <taxon>Ciona</taxon>
    </lineage>
</organism>